<dbReference type="SUPFAM" id="SSF46785">
    <property type="entry name" value="Winged helix' DNA-binding domain"/>
    <property type="match status" value="1"/>
</dbReference>
<dbReference type="GO" id="GO:1900376">
    <property type="term" value="P:regulation of secondary metabolite biosynthetic process"/>
    <property type="evidence" value="ECO:0007669"/>
    <property type="project" value="TreeGrafter"/>
</dbReference>
<evidence type="ECO:0000313" key="1">
    <source>
        <dbReference type="EMBL" id="HIS76378.1"/>
    </source>
</evidence>
<dbReference type="Proteomes" id="UP000824002">
    <property type="component" value="Unassembled WGS sequence"/>
</dbReference>
<dbReference type="InterPro" id="IPR002481">
    <property type="entry name" value="FUR"/>
</dbReference>
<dbReference type="PANTHER" id="PTHR33202:SF7">
    <property type="entry name" value="FERRIC UPTAKE REGULATION PROTEIN"/>
    <property type="match status" value="1"/>
</dbReference>
<proteinExistence type="predicted"/>
<dbReference type="PANTHER" id="PTHR33202">
    <property type="entry name" value="ZINC UPTAKE REGULATION PROTEIN"/>
    <property type="match status" value="1"/>
</dbReference>
<name>A0A9D1FM98_9FIRM</name>
<dbReference type="GO" id="GO:0003700">
    <property type="term" value="F:DNA-binding transcription factor activity"/>
    <property type="evidence" value="ECO:0007669"/>
    <property type="project" value="InterPro"/>
</dbReference>
<dbReference type="GO" id="GO:0008270">
    <property type="term" value="F:zinc ion binding"/>
    <property type="evidence" value="ECO:0007669"/>
    <property type="project" value="TreeGrafter"/>
</dbReference>
<dbReference type="Gene3D" id="1.10.10.10">
    <property type="entry name" value="Winged helix-like DNA-binding domain superfamily/Winged helix DNA-binding domain"/>
    <property type="match status" value="1"/>
</dbReference>
<dbReference type="AlphaFoldDB" id="A0A9D1FM98"/>
<dbReference type="GO" id="GO:0045892">
    <property type="term" value="P:negative regulation of DNA-templated transcription"/>
    <property type="evidence" value="ECO:0007669"/>
    <property type="project" value="TreeGrafter"/>
</dbReference>
<reference evidence="1" key="2">
    <citation type="journal article" date="2021" name="PeerJ">
        <title>Extensive microbial diversity within the chicken gut microbiome revealed by metagenomics and culture.</title>
        <authorList>
            <person name="Gilroy R."/>
            <person name="Ravi A."/>
            <person name="Getino M."/>
            <person name="Pursley I."/>
            <person name="Horton D.L."/>
            <person name="Alikhan N.F."/>
            <person name="Baker D."/>
            <person name="Gharbi K."/>
            <person name="Hall N."/>
            <person name="Watson M."/>
            <person name="Adriaenssens E.M."/>
            <person name="Foster-Nyarko E."/>
            <person name="Jarju S."/>
            <person name="Secka A."/>
            <person name="Antonio M."/>
            <person name="Oren A."/>
            <person name="Chaudhuri R.R."/>
            <person name="La Ragione R."/>
            <person name="Hildebrand F."/>
            <person name="Pallen M.J."/>
        </authorList>
    </citation>
    <scope>NUCLEOTIDE SEQUENCE</scope>
    <source>
        <strain evidence="1">CHK199-13235</strain>
    </source>
</reference>
<accession>A0A9D1FM98</accession>
<dbReference type="EMBL" id="DVJP01000040">
    <property type="protein sequence ID" value="HIS76378.1"/>
    <property type="molecule type" value="Genomic_DNA"/>
</dbReference>
<reference evidence="1" key="1">
    <citation type="submission" date="2020-10" db="EMBL/GenBank/DDBJ databases">
        <authorList>
            <person name="Gilroy R."/>
        </authorList>
    </citation>
    <scope>NUCLEOTIDE SEQUENCE</scope>
    <source>
        <strain evidence="1">CHK199-13235</strain>
    </source>
</reference>
<evidence type="ECO:0000313" key="2">
    <source>
        <dbReference type="Proteomes" id="UP000824002"/>
    </source>
</evidence>
<dbReference type="InterPro" id="IPR036390">
    <property type="entry name" value="WH_DNA-bd_sf"/>
</dbReference>
<dbReference type="Pfam" id="PF01475">
    <property type="entry name" value="FUR"/>
    <property type="match status" value="1"/>
</dbReference>
<comment type="caution">
    <text evidence="1">The sequence shown here is derived from an EMBL/GenBank/DDBJ whole genome shotgun (WGS) entry which is preliminary data.</text>
</comment>
<dbReference type="GO" id="GO:0000976">
    <property type="term" value="F:transcription cis-regulatory region binding"/>
    <property type="evidence" value="ECO:0007669"/>
    <property type="project" value="TreeGrafter"/>
</dbReference>
<organism evidence="1 2">
    <name type="scientific">Candidatus Merdivicinus excrementipullorum</name>
    <dbReference type="NCBI Taxonomy" id="2840867"/>
    <lineage>
        <taxon>Bacteria</taxon>
        <taxon>Bacillati</taxon>
        <taxon>Bacillota</taxon>
        <taxon>Clostridia</taxon>
        <taxon>Eubacteriales</taxon>
        <taxon>Oscillospiraceae</taxon>
        <taxon>Oscillospiraceae incertae sedis</taxon>
        <taxon>Candidatus Merdivicinus</taxon>
    </lineage>
</organism>
<protein>
    <submittedName>
        <fullName evidence="1">Transcriptional repressor</fullName>
    </submittedName>
</protein>
<gene>
    <name evidence="1" type="ORF">IAB51_06135</name>
</gene>
<dbReference type="InterPro" id="IPR036388">
    <property type="entry name" value="WH-like_DNA-bd_sf"/>
</dbReference>
<sequence>MEKLRNVLKENGIQVTKQRLAVYKVLKELNTHVTAEMVLDVLKQRGISMTVATVYNILNLFEEKGLIRKVGAAGEPVIFDINTYEHIHICDQETRKVRDCLDMTLVQMIEDYLQEHPVGDLELERVDISLIGKDLTLHTT</sequence>
<dbReference type="CDD" id="cd07153">
    <property type="entry name" value="Fur_like"/>
    <property type="match status" value="1"/>
</dbReference>